<evidence type="ECO:0000256" key="1">
    <source>
        <dbReference type="SAM" id="Phobius"/>
    </source>
</evidence>
<organism evidence="2 3">
    <name type="scientific">Chrysochromulina tobinii</name>
    <dbReference type="NCBI Taxonomy" id="1460289"/>
    <lineage>
        <taxon>Eukaryota</taxon>
        <taxon>Haptista</taxon>
        <taxon>Haptophyta</taxon>
        <taxon>Prymnesiophyceae</taxon>
        <taxon>Prymnesiales</taxon>
        <taxon>Chrysochromulinaceae</taxon>
        <taxon>Chrysochromulina</taxon>
    </lineage>
</organism>
<comment type="caution">
    <text evidence="2">The sequence shown here is derived from an EMBL/GenBank/DDBJ whole genome shotgun (WGS) entry which is preliminary data.</text>
</comment>
<keyword evidence="3" id="KW-1185">Reference proteome</keyword>
<evidence type="ECO:0000313" key="2">
    <source>
        <dbReference type="EMBL" id="KOO21708.1"/>
    </source>
</evidence>
<dbReference type="AlphaFoldDB" id="A0A0M0J656"/>
<sequence>MASLGFANIFCNEPVIMIVILVIMFIGCLDWSLPALFGLRLCMLVDGDGTPSLRLVRVGSNIQGLAAGALLVATDAIRGGIFDRAVVVITRHDEEGTAGYLINCPIERIRTNHPVFESGAPLRHALATPEDPFAVSHGLGGPVGLDTWVVLHAFENVPGATRLGSGLHVGGDLATLRERARASLLDQRRAVDGAEAQQADARGAQAGAADGAAEGAAAFRADALHLEGEIRSGLWKWGAGQGYEFALTSAGWPLADARPDYRIWHKALAVLERAQVGR</sequence>
<accession>A0A0M0J656</accession>
<dbReference type="GO" id="GO:0005829">
    <property type="term" value="C:cytosol"/>
    <property type="evidence" value="ECO:0007669"/>
    <property type="project" value="TreeGrafter"/>
</dbReference>
<proteinExistence type="predicted"/>
<dbReference type="PANTHER" id="PTHR30327">
    <property type="entry name" value="UNCHARACTERIZED PROTEIN YQGE"/>
    <property type="match status" value="1"/>
</dbReference>
<name>A0A0M0J656_9EUKA</name>
<dbReference type="EMBL" id="JWZX01003341">
    <property type="protein sequence ID" value="KOO21708.1"/>
    <property type="molecule type" value="Genomic_DNA"/>
</dbReference>
<feature type="transmembrane region" description="Helical" evidence="1">
    <location>
        <begin position="15"/>
        <end position="33"/>
    </location>
</feature>
<protein>
    <submittedName>
        <fullName evidence="2">Transcriptional regulator</fullName>
    </submittedName>
</protein>
<dbReference type="Pfam" id="PF02622">
    <property type="entry name" value="DUF179"/>
    <property type="match status" value="1"/>
</dbReference>
<keyword evidence="1" id="KW-1133">Transmembrane helix</keyword>
<dbReference type="InterPro" id="IPR003774">
    <property type="entry name" value="AlgH-like"/>
</dbReference>
<keyword evidence="1" id="KW-0812">Transmembrane</keyword>
<dbReference type="Gene3D" id="3.40.1740.10">
    <property type="entry name" value="VC0467-like"/>
    <property type="match status" value="1"/>
</dbReference>
<evidence type="ECO:0000313" key="3">
    <source>
        <dbReference type="Proteomes" id="UP000037460"/>
    </source>
</evidence>
<gene>
    <name evidence="2" type="ORF">Ctob_001727</name>
</gene>
<keyword evidence="1" id="KW-0472">Membrane</keyword>
<dbReference type="SUPFAM" id="SSF143456">
    <property type="entry name" value="VC0467-like"/>
    <property type="match status" value="1"/>
</dbReference>
<reference evidence="3" key="1">
    <citation type="journal article" date="2015" name="PLoS Genet.">
        <title>Genome Sequence and Transcriptome Analyses of Chrysochromulina tobin: Metabolic Tools for Enhanced Algal Fitness in the Prominent Order Prymnesiales (Haptophyceae).</title>
        <authorList>
            <person name="Hovde B.T."/>
            <person name="Deodato C.R."/>
            <person name="Hunsperger H.M."/>
            <person name="Ryken S.A."/>
            <person name="Yost W."/>
            <person name="Jha R.K."/>
            <person name="Patterson J."/>
            <person name="Monnat R.J. Jr."/>
            <person name="Barlow S.B."/>
            <person name="Starkenburg S.R."/>
            <person name="Cattolico R.A."/>
        </authorList>
    </citation>
    <scope>NUCLEOTIDE SEQUENCE</scope>
    <source>
        <strain evidence="3">CCMP291</strain>
    </source>
</reference>
<dbReference type="Proteomes" id="UP000037460">
    <property type="component" value="Unassembled WGS sequence"/>
</dbReference>
<dbReference type="PANTHER" id="PTHR30327:SF1">
    <property type="entry name" value="UPF0301 PROTEIN YQGE"/>
    <property type="match status" value="1"/>
</dbReference>